<organism evidence="1">
    <name type="scientific">bioreactor metagenome</name>
    <dbReference type="NCBI Taxonomy" id="1076179"/>
    <lineage>
        <taxon>unclassified sequences</taxon>
        <taxon>metagenomes</taxon>
        <taxon>ecological metagenomes</taxon>
    </lineage>
</organism>
<dbReference type="AlphaFoldDB" id="A0A645IY16"/>
<dbReference type="EMBL" id="VSSQ01126315">
    <property type="protein sequence ID" value="MPN56221.1"/>
    <property type="molecule type" value="Genomic_DNA"/>
</dbReference>
<comment type="caution">
    <text evidence="1">The sequence shown here is derived from an EMBL/GenBank/DDBJ whole genome shotgun (WGS) entry which is preliminary data.</text>
</comment>
<proteinExistence type="predicted"/>
<evidence type="ECO:0000313" key="1">
    <source>
        <dbReference type="EMBL" id="MPN56221.1"/>
    </source>
</evidence>
<protein>
    <recommendedName>
        <fullName evidence="2">Peptidase C39-like domain-containing protein</fullName>
    </recommendedName>
</protein>
<sequence length="85" mass="9411">MVATPTFSLHVNEIRANRPLISFIPGHSRAVAGYTRSLFALAGSPGFSGLLVYDPWPPNAGVITRWENFNTQTYRYAFTAHVNTV</sequence>
<evidence type="ECO:0008006" key="2">
    <source>
        <dbReference type="Google" id="ProtNLM"/>
    </source>
</evidence>
<name>A0A645IY16_9ZZZZ</name>
<reference evidence="1" key="1">
    <citation type="submission" date="2019-08" db="EMBL/GenBank/DDBJ databases">
        <authorList>
            <person name="Kucharzyk K."/>
            <person name="Murdoch R.W."/>
            <person name="Higgins S."/>
            <person name="Loffler F."/>
        </authorList>
    </citation>
    <scope>NUCLEOTIDE SEQUENCE</scope>
</reference>
<gene>
    <name evidence="1" type="ORF">SDC9_203907</name>
</gene>
<accession>A0A645IY16</accession>